<dbReference type="SMART" id="SM00530">
    <property type="entry name" value="HTH_XRE"/>
    <property type="match status" value="1"/>
</dbReference>
<gene>
    <name evidence="3" type="ORF">C8E97_4022</name>
</gene>
<name>A0A495W6D1_9PSEU</name>
<dbReference type="Proteomes" id="UP000282084">
    <property type="component" value="Unassembled WGS sequence"/>
</dbReference>
<dbReference type="PANTHER" id="PTHR46797:SF1">
    <property type="entry name" value="METHYLPHOSPHONATE SYNTHASE"/>
    <property type="match status" value="1"/>
</dbReference>
<dbReference type="PANTHER" id="PTHR46797">
    <property type="entry name" value="HTH-TYPE TRANSCRIPTIONAL REGULATOR"/>
    <property type="match status" value="1"/>
</dbReference>
<dbReference type="AlphaFoldDB" id="A0A495W6D1"/>
<dbReference type="PROSITE" id="PS50943">
    <property type="entry name" value="HTH_CROC1"/>
    <property type="match status" value="1"/>
</dbReference>
<dbReference type="InterPro" id="IPR050807">
    <property type="entry name" value="TransReg_Diox_bact_type"/>
</dbReference>
<dbReference type="GO" id="GO:0003700">
    <property type="term" value="F:DNA-binding transcription factor activity"/>
    <property type="evidence" value="ECO:0007669"/>
    <property type="project" value="TreeGrafter"/>
</dbReference>
<evidence type="ECO:0000313" key="3">
    <source>
        <dbReference type="EMBL" id="RKT55358.1"/>
    </source>
</evidence>
<evidence type="ECO:0000259" key="2">
    <source>
        <dbReference type="PROSITE" id="PS50943"/>
    </source>
</evidence>
<dbReference type="Pfam" id="PF01381">
    <property type="entry name" value="HTH_3"/>
    <property type="match status" value="1"/>
</dbReference>
<dbReference type="Pfam" id="PF07883">
    <property type="entry name" value="Cupin_2"/>
    <property type="match status" value="1"/>
</dbReference>
<proteinExistence type="predicted"/>
<dbReference type="GO" id="GO:0005829">
    <property type="term" value="C:cytosol"/>
    <property type="evidence" value="ECO:0007669"/>
    <property type="project" value="TreeGrafter"/>
</dbReference>
<dbReference type="InterPro" id="IPR011051">
    <property type="entry name" value="RmlC_Cupin_sf"/>
</dbReference>
<evidence type="ECO:0000313" key="4">
    <source>
        <dbReference type="Proteomes" id="UP000282084"/>
    </source>
</evidence>
<dbReference type="RefSeq" id="WP_211347086.1">
    <property type="nucleotide sequence ID" value="NZ_RBXO01000001.1"/>
</dbReference>
<sequence>MGVGKVRVLRQERGWTLDALAERAGMTKSYLSKVERGRNTPSIAVAMKLAAALQVDVGKLFGDSADTTDIEVIHADEHTPESADAPAEGSRYLSLAGRIAGKQMLPFVIYPPTTLARCVFREHAGDEFVVVRAGQVEVSFPDRTAHLVAGDSVYFRGGIPHRFRSVGAKPAELVVVIAAPAES</sequence>
<dbReference type="InterPro" id="IPR001387">
    <property type="entry name" value="Cro/C1-type_HTH"/>
</dbReference>
<dbReference type="InterPro" id="IPR014710">
    <property type="entry name" value="RmlC-like_jellyroll"/>
</dbReference>
<keyword evidence="1" id="KW-0238">DNA-binding</keyword>
<dbReference type="InterPro" id="IPR013096">
    <property type="entry name" value="Cupin_2"/>
</dbReference>
<dbReference type="SUPFAM" id="SSF47413">
    <property type="entry name" value="lambda repressor-like DNA-binding domains"/>
    <property type="match status" value="1"/>
</dbReference>
<dbReference type="Gene3D" id="2.60.120.10">
    <property type="entry name" value="Jelly Rolls"/>
    <property type="match status" value="1"/>
</dbReference>
<dbReference type="CDD" id="cd00093">
    <property type="entry name" value="HTH_XRE"/>
    <property type="match status" value="1"/>
</dbReference>
<keyword evidence="4" id="KW-1185">Reference proteome</keyword>
<feature type="domain" description="HTH cro/C1-type" evidence="2">
    <location>
        <begin position="6"/>
        <end position="60"/>
    </location>
</feature>
<dbReference type="EMBL" id="RBXO01000001">
    <property type="protein sequence ID" value="RKT55358.1"/>
    <property type="molecule type" value="Genomic_DNA"/>
</dbReference>
<reference evidence="3 4" key="1">
    <citation type="submission" date="2018-10" db="EMBL/GenBank/DDBJ databases">
        <title>Sequencing the genomes of 1000 actinobacteria strains.</title>
        <authorList>
            <person name="Klenk H.-P."/>
        </authorList>
    </citation>
    <scope>NUCLEOTIDE SEQUENCE [LARGE SCALE GENOMIC DNA]</scope>
    <source>
        <strain evidence="3 4">DSM 43800</strain>
    </source>
</reference>
<comment type="caution">
    <text evidence="3">The sequence shown here is derived from an EMBL/GenBank/DDBJ whole genome shotgun (WGS) entry which is preliminary data.</text>
</comment>
<dbReference type="InterPro" id="IPR010982">
    <property type="entry name" value="Lambda_DNA-bd_dom_sf"/>
</dbReference>
<dbReference type="CDD" id="cd02209">
    <property type="entry name" value="cupin_XRE_C"/>
    <property type="match status" value="1"/>
</dbReference>
<dbReference type="Gene3D" id="1.10.260.40">
    <property type="entry name" value="lambda repressor-like DNA-binding domains"/>
    <property type="match status" value="1"/>
</dbReference>
<evidence type="ECO:0000256" key="1">
    <source>
        <dbReference type="ARBA" id="ARBA00023125"/>
    </source>
</evidence>
<organism evidence="3 4">
    <name type="scientific">Saccharothrix australiensis</name>
    <dbReference type="NCBI Taxonomy" id="2072"/>
    <lineage>
        <taxon>Bacteria</taxon>
        <taxon>Bacillati</taxon>
        <taxon>Actinomycetota</taxon>
        <taxon>Actinomycetes</taxon>
        <taxon>Pseudonocardiales</taxon>
        <taxon>Pseudonocardiaceae</taxon>
        <taxon>Saccharothrix</taxon>
    </lineage>
</organism>
<protein>
    <submittedName>
        <fullName evidence="3">XRE family transcriptional regulator</fullName>
    </submittedName>
</protein>
<accession>A0A495W6D1</accession>
<dbReference type="GO" id="GO:0003677">
    <property type="term" value="F:DNA binding"/>
    <property type="evidence" value="ECO:0007669"/>
    <property type="project" value="UniProtKB-KW"/>
</dbReference>
<dbReference type="SUPFAM" id="SSF51182">
    <property type="entry name" value="RmlC-like cupins"/>
    <property type="match status" value="1"/>
</dbReference>